<organism evidence="1 4">
    <name type="scientific">Segatella bryantii</name>
    <name type="common">Prevotella bryantii</name>
    <dbReference type="NCBI Taxonomy" id="77095"/>
    <lineage>
        <taxon>Bacteria</taxon>
        <taxon>Pseudomonadati</taxon>
        <taxon>Bacteroidota</taxon>
        <taxon>Bacteroidia</taxon>
        <taxon>Bacteroidales</taxon>
        <taxon>Prevotellaceae</taxon>
        <taxon>Segatella</taxon>
    </lineage>
</organism>
<sequence length="83" mass="9560">MATHQQKLAIRQQIDNFIKQGGDFAFVFGDIRLPVEYNEALGTLHVNVKDKKVSLVVNYNIDLQDNLNDLMEHLLTEYPELTD</sequence>
<accession>A0AA37HYJ0</accession>
<reference evidence="2 3" key="1">
    <citation type="submission" date="2017-08" db="EMBL/GenBank/DDBJ databases">
        <title>Comparative genomics of non-oral Prevotella species.</title>
        <authorList>
            <person name="Accetto T."/>
            <person name="Nograsek B."/>
            <person name="Avgustin G."/>
        </authorList>
    </citation>
    <scope>NUCLEOTIDE SEQUENCE [LARGE SCALE GENOMIC DNA]</scope>
    <source>
        <strain evidence="2 3">TC1-1</strain>
    </source>
</reference>
<dbReference type="Proteomes" id="UP000216189">
    <property type="component" value="Unassembled WGS sequence"/>
</dbReference>
<name>A0AA37HYJ0_SEGBR</name>
<dbReference type="RefSeq" id="WP_006281416.1">
    <property type="nucleotide sequence ID" value="NZ_BPTR01000001.1"/>
</dbReference>
<evidence type="ECO:0000313" key="2">
    <source>
        <dbReference type="EMBL" id="OYP53747.1"/>
    </source>
</evidence>
<dbReference type="EMBL" id="BPTR01000001">
    <property type="protein sequence ID" value="GJG29022.1"/>
    <property type="molecule type" value="Genomic_DNA"/>
</dbReference>
<evidence type="ECO:0000313" key="1">
    <source>
        <dbReference type="EMBL" id="GJG29022.1"/>
    </source>
</evidence>
<dbReference type="Proteomes" id="UP000887043">
    <property type="component" value="Unassembled WGS sequence"/>
</dbReference>
<gene>
    <name evidence="2" type="ORF">CIK91_11330</name>
    <name evidence="1" type="ORF">PRRU23_27220</name>
</gene>
<protein>
    <submittedName>
        <fullName evidence="1">Uncharacterized protein</fullName>
    </submittedName>
</protein>
<dbReference type="GeneID" id="72478454"/>
<evidence type="ECO:0000313" key="3">
    <source>
        <dbReference type="Proteomes" id="UP000216189"/>
    </source>
</evidence>
<dbReference type="EMBL" id="NPJF01000055">
    <property type="protein sequence ID" value="OYP53747.1"/>
    <property type="molecule type" value="Genomic_DNA"/>
</dbReference>
<proteinExistence type="predicted"/>
<comment type="caution">
    <text evidence="1">The sequence shown here is derived from an EMBL/GenBank/DDBJ whole genome shotgun (WGS) entry which is preliminary data.</text>
</comment>
<dbReference type="AlphaFoldDB" id="A0AA37HYJ0"/>
<keyword evidence="3" id="KW-1185">Reference proteome</keyword>
<evidence type="ECO:0000313" key="4">
    <source>
        <dbReference type="Proteomes" id="UP000887043"/>
    </source>
</evidence>
<reference evidence="1" key="2">
    <citation type="submission" date="2021-08" db="EMBL/GenBank/DDBJ databases">
        <title>Prevotella lacticifex sp. nov., isolated from rumen of cow.</title>
        <authorList>
            <person name="Shinkai T."/>
            <person name="Ikeyama N."/>
            <person name="Kumagai M."/>
            <person name="Ohmori H."/>
            <person name="Sakamoto M."/>
            <person name="Ohkuma M."/>
            <person name="Mitsumori M."/>
        </authorList>
    </citation>
    <scope>NUCLEOTIDE SEQUENCE</scope>
    <source>
        <strain evidence="1">DSM 11371</strain>
    </source>
</reference>